<protein>
    <submittedName>
        <fullName evidence="2">Uncharacterized protein</fullName>
    </submittedName>
</protein>
<name>A0A2J7ZKU2_9CHLO</name>
<dbReference type="AlphaFoldDB" id="A0A2J7ZKU2"/>
<accession>A0A2J7ZKU2</accession>
<feature type="compositionally biased region" description="Gly residues" evidence="1">
    <location>
        <begin position="349"/>
        <end position="376"/>
    </location>
</feature>
<dbReference type="Proteomes" id="UP000236333">
    <property type="component" value="Unassembled WGS sequence"/>
</dbReference>
<reference evidence="2 3" key="1">
    <citation type="journal article" date="2017" name="Mol. Biol. Evol.">
        <title>The 4-celled Tetrabaena socialis nuclear genome reveals the essential components for genetic control of cell number at the origin of multicellularity in the volvocine lineage.</title>
        <authorList>
            <person name="Featherston J."/>
            <person name="Arakaki Y."/>
            <person name="Hanschen E.R."/>
            <person name="Ferris P.J."/>
            <person name="Michod R.E."/>
            <person name="Olson B.J.S.C."/>
            <person name="Nozaki H."/>
            <person name="Durand P.M."/>
        </authorList>
    </citation>
    <scope>NUCLEOTIDE SEQUENCE [LARGE SCALE GENOMIC DNA]</scope>
    <source>
        <strain evidence="2 3">NIES-571</strain>
    </source>
</reference>
<dbReference type="OrthoDB" id="550610at2759"/>
<feature type="region of interest" description="Disordered" evidence="1">
    <location>
        <begin position="227"/>
        <end position="247"/>
    </location>
</feature>
<organism evidence="2 3">
    <name type="scientific">Tetrabaena socialis</name>
    <dbReference type="NCBI Taxonomy" id="47790"/>
    <lineage>
        <taxon>Eukaryota</taxon>
        <taxon>Viridiplantae</taxon>
        <taxon>Chlorophyta</taxon>
        <taxon>core chlorophytes</taxon>
        <taxon>Chlorophyceae</taxon>
        <taxon>CS clade</taxon>
        <taxon>Chlamydomonadales</taxon>
        <taxon>Tetrabaenaceae</taxon>
        <taxon>Tetrabaena</taxon>
    </lineage>
</organism>
<feature type="region of interest" description="Disordered" evidence="1">
    <location>
        <begin position="343"/>
        <end position="396"/>
    </location>
</feature>
<evidence type="ECO:0000313" key="3">
    <source>
        <dbReference type="Proteomes" id="UP000236333"/>
    </source>
</evidence>
<dbReference type="EMBL" id="PGGS01001113">
    <property type="protein sequence ID" value="PNH00887.1"/>
    <property type="molecule type" value="Genomic_DNA"/>
</dbReference>
<sequence length="613" mass="61619">MSQAEDLSASALHFPPILGFSASWRDTAKLRQQLRRAAALLAARQARHQRRGGGGAGGVPSRLQPAVQLLRALPLAPCGGALSGTSRAQRRDSSARSRLGSGMAGTVVMSTVASPRLAMSSAPRRVLVHGQHLAGQQDLQEVVALLMARGSLPRMSGAAMMHQKEKVKSAHGLLFANASAARNASAGVAALREVHALVEAVLPSRPVTRALILGMMLVPEKVPVNGTAAGGEGADQAAVAELPPPPPKQLPLATEVAANRQNGRTSMHQPAHIRRNKLGEGGLCNTLWALARLGFSAADAPRQLALLPLLAGLQAAAGDCSGHDVANGMWAAAQLGLLLPPKASRTQPGVGGSSLGGGGGGDGGSGGGGGGGGGALVGVPAESATAGGEGGQENEAGAGAGARAAVGAAAGRRAVLLALRGAGRALLLRSHRDLRGYSPQQLANAAWAAAPLGLAPPPPEWAAQFWPAVAAALPLCHTDELVALCTASVRLRLPPPPELLDALLELTAAAVARADGGGGAAAAAAEADAGGAAAPRFEPTGRALASLLWCVAGWDARVPAAWTAGVLGRLEALAVGGALEAESMGAAMQSLARMRLRPDALVEGWTARTLEVQ</sequence>
<comment type="caution">
    <text evidence="2">The sequence shown here is derived from an EMBL/GenBank/DDBJ whole genome shotgun (WGS) entry which is preliminary data.</text>
</comment>
<evidence type="ECO:0000313" key="2">
    <source>
        <dbReference type="EMBL" id="PNH00887.1"/>
    </source>
</evidence>
<evidence type="ECO:0000256" key="1">
    <source>
        <dbReference type="SAM" id="MobiDB-lite"/>
    </source>
</evidence>
<proteinExistence type="predicted"/>
<keyword evidence="3" id="KW-1185">Reference proteome</keyword>
<gene>
    <name evidence="2" type="ORF">TSOC_013264</name>
</gene>
<feature type="region of interest" description="Disordered" evidence="1">
    <location>
        <begin position="81"/>
        <end position="100"/>
    </location>
</feature>
<feature type="non-terminal residue" evidence="2">
    <location>
        <position position="613"/>
    </location>
</feature>